<feature type="domain" description="SIS" evidence="2">
    <location>
        <begin position="23"/>
        <end position="161"/>
    </location>
</feature>
<name>A0ABY8PMT2_9BACT</name>
<keyword evidence="4" id="KW-1185">Reference proteome</keyword>
<accession>A0ABY8PMT2</accession>
<dbReference type="Gene3D" id="3.40.50.10490">
    <property type="entry name" value="Glucose-6-phosphate isomerase like protein, domain 1"/>
    <property type="match status" value="2"/>
</dbReference>
<dbReference type="CDD" id="cd05008">
    <property type="entry name" value="SIS_GlmS_GlmD_1"/>
    <property type="match status" value="1"/>
</dbReference>
<keyword evidence="1" id="KW-0677">Repeat</keyword>
<dbReference type="CDD" id="cd05009">
    <property type="entry name" value="SIS_GlmS_GlmD_2"/>
    <property type="match status" value="1"/>
</dbReference>
<evidence type="ECO:0000313" key="3">
    <source>
        <dbReference type="EMBL" id="WGS63943.1"/>
    </source>
</evidence>
<dbReference type="InterPro" id="IPR046348">
    <property type="entry name" value="SIS_dom_sf"/>
</dbReference>
<dbReference type="Proteomes" id="UP001232493">
    <property type="component" value="Chromosome"/>
</dbReference>
<protein>
    <submittedName>
        <fullName evidence="3">SIS domain-containing protein</fullName>
    </submittedName>
</protein>
<evidence type="ECO:0000313" key="4">
    <source>
        <dbReference type="Proteomes" id="UP001232493"/>
    </source>
</evidence>
<feature type="domain" description="SIS" evidence="2">
    <location>
        <begin position="167"/>
        <end position="299"/>
    </location>
</feature>
<proteinExistence type="predicted"/>
<dbReference type="Pfam" id="PF01380">
    <property type="entry name" value="SIS"/>
    <property type="match status" value="2"/>
</dbReference>
<gene>
    <name evidence="3" type="ORF">JRV97_06065</name>
</gene>
<reference evidence="3 4" key="1">
    <citation type="submission" date="2021-02" db="EMBL/GenBank/DDBJ databases">
        <title>Characterization of Marinitoga sp. nov. str. BP5-C20A.</title>
        <authorList>
            <person name="Erauso G."/>
            <person name="Postec A."/>
        </authorList>
    </citation>
    <scope>NUCLEOTIDE SEQUENCE [LARGE SCALE GENOMIC DNA]</scope>
    <source>
        <strain evidence="3 4">BP5-C20A</strain>
    </source>
</reference>
<dbReference type="InterPro" id="IPR035466">
    <property type="entry name" value="GlmS/AgaS_SIS"/>
</dbReference>
<dbReference type="PROSITE" id="PS51464">
    <property type="entry name" value="SIS"/>
    <property type="match status" value="2"/>
</dbReference>
<organism evidence="3 4">
    <name type="scientific">Marinitoga aeolica</name>
    <dbReference type="NCBI Taxonomy" id="2809031"/>
    <lineage>
        <taxon>Bacteria</taxon>
        <taxon>Thermotogati</taxon>
        <taxon>Thermotogota</taxon>
        <taxon>Thermotogae</taxon>
        <taxon>Petrotogales</taxon>
        <taxon>Petrotogaceae</taxon>
        <taxon>Marinitoga</taxon>
    </lineage>
</organism>
<dbReference type="RefSeq" id="WP_280997212.1">
    <property type="nucleotide sequence ID" value="NZ_CP069362.1"/>
</dbReference>
<dbReference type="PANTHER" id="PTHR10937:SF4">
    <property type="entry name" value="GLUCOSAMINE-6-PHOSPHATE DEAMINASE"/>
    <property type="match status" value="1"/>
</dbReference>
<dbReference type="InterPro" id="IPR035490">
    <property type="entry name" value="GlmS/FrlB_SIS"/>
</dbReference>
<dbReference type="SUPFAM" id="SSF53697">
    <property type="entry name" value="SIS domain"/>
    <property type="match status" value="1"/>
</dbReference>
<dbReference type="PANTHER" id="PTHR10937">
    <property type="entry name" value="GLUCOSAMINE--FRUCTOSE-6-PHOSPHATE AMINOTRANSFERASE, ISOMERIZING"/>
    <property type="match status" value="1"/>
</dbReference>
<evidence type="ECO:0000259" key="2">
    <source>
        <dbReference type="PROSITE" id="PS51464"/>
    </source>
</evidence>
<evidence type="ECO:0000256" key="1">
    <source>
        <dbReference type="ARBA" id="ARBA00022737"/>
    </source>
</evidence>
<dbReference type="EMBL" id="CP069362">
    <property type="protein sequence ID" value="WGS63943.1"/>
    <property type="molecule type" value="Genomic_DNA"/>
</dbReference>
<dbReference type="InterPro" id="IPR001347">
    <property type="entry name" value="SIS_dom"/>
</dbReference>
<sequence length="309" mass="35375">MKGKYTIKEINRIPELLEKEKEYKITYNKNKKYTFVGCGSSYNLGLITTKMLNKYGYKSNTISGGEVIVFDKVPQTDIAIFISRTGESTETVKAVENFKKRKIKTIGITCTPESSLTKICDETYIFEFANEESVVMTGSFVYILNFLLNGIKYTDLTKDAEIIISNIKERIDTIDLKKYNHYVFLGFDEQYGISKEGALKIQEMAIQNVEYHEPLEYRHGPKSTLNEHTLVIINSKDTEEETKLAKELKNMGAEVILIGKEKDIDIPYNNGFESPLRMILPQYLGYKKALIEGYNPDQPRNLSKSVILD</sequence>